<feature type="binding site" evidence="11">
    <location>
        <begin position="13"/>
        <end position="20"/>
    </location>
    <ligand>
        <name>ATP</name>
        <dbReference type="ChEBI" id="CHEBI:30616"/>
    </ligand>
</feature>
<reference evidence="13 14" key="1">
    <citation type="submission" date="2018-06" db="EMBL/GenBank/DDBJ databases">
        <title>Three novel Pseudomonas species isolated from symptomatic oak.</title>
        <authorList>
            <person name="Bueno-Gonzalez V."/>
            <person name="Brady C."/>
        </authorList>
    </citation>
    <scope>NUCLEOTIDE SEQUENCE [LARGE SCALE GENOMIC DNA]</scope>
    <source>
        <strain evidence="13 14">P9A</strain>
    </source>
</reference>
<dbReference type="RefSeq" id="WP_131179988.1">
    <property type="nucleotide sequence ID" value="NZ_QJUI01000008.1"/>
</dbReference>
<evidence type="ECO:0000313" key="13">
    <source>
        <dbReference type="EMBL" id="TBU80205.1"/>
    </source>
</evidence>
<dbReference type="InterPro" id="IPR020590">
    <property type="entry name" value="Guanylate_kinase_CS"/>
</dbReference>
<dbReference type="PANTHER" id="PTHR23117">
    <property type="entry name" value="GUANYLATE KINASE-RELATED"/>
    <property type="match status" value="1"/>
</dbReference>
<dbReference type="FunFam" id="3.30.63.10:FF:000002">
    <property type="entry name" value="Guanylate kinase 1"/>
    <property type="match status" value="1"/>
</dbReference>
<dbReference type="PROSITE" id="PS50052">
    <property type="entry name" value="GUANYLATE_KINASE_2"/>
    <property type="match status" value="1"/>
</dbReference>
<dbReference type="SUPFAM" id="SSF52540">
    <property type="entry name" value="P-loop containing nucleoside triphosphate hydrolases"/>
    <property type="match status" value="1"/>
</dbReference>
<dbReference type="SMART" id="SM00072">
    <property type="entry name" value="GuKc"/>
    <property type="match status" value="1"/>
</dbReference>
<dbReference type="GO" id="GO:0004385">
    <property type="term" value="F:GMP kinase activity"/>
    <property type="evidence" value="ECO:0007669"/>
    <property type="project" value="UniProtKB-UniRule"/>
</dbReference>
<evidence type="ECO:0000256" key="1">
    <source>
        <dbReference type="ARBA" id="ARBA00004496"/>
    </source>
</evidence>
<dbReference type="InterPro" id="IPR027417">
    <property type="entry name" value="P-loop_NTPase"/>
</dbReference>
<feature type="domain" description="Guanylate kinase-like" evidence="12">
    <location>
        <begin position="6"/>
        <end position="184"/>
    </location>
</feature>
<dbReference type="Gene3D" id="3.40.50.300">
    <property type="entry name" value="P-loop containing nucleotide triphosphate hydrolases"/>
    <property type="match status" value="1"/>
</dbReference>
<dbReference type="InterPro" id="IPR008144">
    <property type="entry name" value="Guanylate_kin-like_dom"/>
</dbReference>
<dbReference type="GO" id="GO:0005829">
    <property type="term" value="C:cytosol"/>
    <property type="evidence" value="ECO:0007669"/>
    <property type="project" value="TreeGrafter"/>
</dbReference>
<dbReference type="OrthoDB" id="9808150at2"/>
<evidence type="ECO:0000256" key="2">
    <source>
        <dbReference type="ARBA" id="ARBA00005790"/>
    </source>
</evidence>
<evidence type="ECO:0000256" key="3">
    <source>
        <dbReference type="ARBA" id="ARBA00012961"/>
    </source>
</evidence>
<evidence type="ECO:0000256" key="4">
    <source>
        <dbReference type="ARBA" id="ARBA00016296"/>
    </source>
</evidence>
<comment type="caution">
    <text evidence="13">The sequence shown here is derived from an EMBL/GenBank/DDBJ whole genome shotgun (WGS) entry which is preliminary data.</text>
</comment>
<dbReference type="CDD" id="cd00071">
    <property type="entry name" value="GMPK"/>
    <property type="match status" value="1"/>
</dbReference>
<proteinExistence type="inferred from homology"/>
<dbReference type="EMBL" id="QJUI01000008">
    <property type="protein sequence ID" value="TBU80205.1"/>
    <property type="molecule type" value="Genomic_DNA"/>
</dbReference>
<keyword evidence="14" id="KW-1185">Reference proteome</keyword>
<keyword evidence="9 11" id="KW-0067">ATP-binding</keyword>
<comment type="similarity">
    <text evidence="2 11">Belongs to the guanylate kinase family.</text>
</comment>
<dbReference type="EC" id="2.7.4.8" evidence="3 11"/>
<dbReference type="Gene3D" id="3.30.63.10">
    <property type="entry name" value="Guanylate Kinase phosphate binding domain"/>
    <property type="match status" value="1"/>
</dbReference>
<keyword evidence="5 11" id="KW-0963">Cytoplasm</keyword>
<evidence type="ECO:0000256" key="8">
    <source>
        <dbReference type="ARBA" id="ARBA00022777"/>
    </source>
</evidence>
<evidence type="ECO:0000256" key="5">
    <source>
        <dbReference type="ARBA" id="ARBA00022490"/>
    </source>
</evidence>
<comment type="catalytic activity">
    <reaction evidence="11">
        <text>GMP + ATP = GDP + ADP</text>
        <dbReference type="Rhea" id="RHEA:20780"/>
        <dbReference type="ChEBI" id="CHEBI:30616"/>
        <dbReference type="ChEBI" id="CHEBI:58115"/>
        <dbReference type="ChEBI" id="CHEBI:58189"/>
        <dbReference type="ChEBI" id="CHEBI:456216"/>
        <dbReference type="EC" id="2.7.4.8"/>
    </reaction>
</comment>
<organism evidence="13 14">
    <name type="scientific">Phytopseudomonas daroniae</name>
    <dbReference type="NCBI Taxonomy" id="2487519"/>
    <lineage>
        <taxon>Bacteria</taxon>
        <taxon>Pseudomonadati</taxon>
        <taxon>Pseudomonadota</taxon>
        <taxon>Gammaproteobacteria</taxon>
        <taxon>Pseudomonadales</taxon>
        <taxon>Pseudomonadaceae</taxon>
        <taxon>Phytopseudomonas</taxon>
    </lineage>
</organism>
<evidence type="ECO:0000256" key="7">
    <source>
        <dbReference type="ARBA" id="ARBA00022741"/>
    </source>
</evidence>
<evidence type="ECO:0000256" key="11">
    <source>
        <dbReference type="HAMAP-Rule" id="MF_00328"/>
    </source>
</evidence>
<evidence type="ECO:0000256" key="10">
    <source>
        <dbReference type="ARBA" id="ARBA00030128"/>
    </source>
</evidence>
<dbReference type="GO" id="GO:0005524">
    <property type="term" value="F:ATP binding"/>
    <property type="evidence" value="ECO:0007669"/>
    <property type="project" value="UniProtKB-UniRule"/>
</dbReference>
<dbReference type="HAMAP" id="MF_00328">
    <property type="entry name" value="Guanylate_kinase"/>
    <property type="match status" value="1"/>
</dbReference>
<keyword evidence="7 11" id="KW-0547">Nucleotide-binding</keyword>
<comment type="subcellular location">
    <subcellularLocation>
        <location evidence="1 11">Cytoplasm</location>
    </subcellularLocation>
</comment>
<evidence type="ECO:0000256" key="9">
    <source>
        <dbReference type="ARBA" id="ARBA00022840"/>
    </source>
</evidence>
<evidence type="ECO:0000256" key="6">
    <source>
        <dbReference type="ARBA" id="ARBA00022679"/>
    </source>
</evidence>
<dbReference type="InterPro" id="IPR017665">
    <property type="entry name" value="Guanylate_kinase"/>
</dbReference>
<dbReference type="InterPro" id="IPR008145">
    <property type="entry name" value="GK/Ca_channel_bsu"/>
</dbReference>
<protein>
    <recommendedName>
        <fullName evidence="4 11">Guanylate kinase</fullName>
        <ecNumber evidence="3 11">2.7.4.8</ecNumber>
    </recommendedName>
    <alternativeName>
        <fullName evidence="10 11">GMP kinase</fullName>
    </alternativeName>
</protein>
<evidence type="ECO:0000313" key="14">
    <source>
        <dbReference type="Proteomes" id="UP000292302"/>
    </source>
</evidence>
<evidence type="ECO:0000259" key="12">
    <source>
        <dbReference type="PROSITE" id="PS50052"/>
    </source>
</evidence>
<name>A0A4Q9QN26_9GAMM</name>
<comment type="function">
    <text evidence="11">Essential for recycling GMP and indirectly, cGMP.</text>
</comment>
<sequence>MSTTTGTLYIVSAPSGAGKTSLVKALIDSEPRIRVSVSHTTRTMRPGETDGVNYHFVAREQFHAMLDKNAFLEHAEVFGNLYGTSQAWVEQTLAEGFDLILEIDWQGAEQVRRLMPQARSIFILPPTQEALRHRLTNRGQDSGEVIEQRMREAVSEMSHYIEYDYIVINDDFSHALSDLKSIFRANQLLQPAQQQRHLGLLNELLA</sequence>
<dbReference type="NCBIfam" id="TIGR03263">
    <property type="entry name" value="guanyl_kin"/>
    <property type="match status" value="1"/>
</dbReference>
<gene>
    <name evidence="11" type="primary">gmk</name>
    <name evidence="13" type="ORF">DNK06_10520</name>
</gene>
<keyword evidence="6 11" id="KW-0808">Transferase</keyword>
<dbReference type="PROSITE" id="PS00856">
    <property type="entry name" value="GUANYLATE_KINASE_1"/>
    <property type="match status" value="1"/>
</dbReference>
<accession>A0A4Q9QN26</accession>
<dbReference type="Proteomes" id="UP000292302">
    <property type="component" value="Unassembled WGS sequence"/>
</dbReference>
<keyword evidence="8 11" id="KW-0418">Kinase</keyword>
<dbReference type="PANTHER" id="PTHR23117:SF13">
    <property type="entry name" value="GUANYLATE KINASE"/>
    <property type="match status" value="1"/>
</dbReference>
<dbReference type="Pfam" id="PF00625">
    <property type="entry name" value="Guanylate_kin"/>
    <property type="match status" value="1"/>
</dbReference>
<dbReference type="FunFam" id="3.40.50.300:FF:000084">
    <property type="entry name" value="Guanylate kinase"/>
    <property type="match status" value="1"/>
</dbReference>
<dbReference type="AlphaFoldDB" id="A0A4Q9QN26"/>